<keyword evidence="3" id="KW-0235">DNA replication</keyword>
<feature type="region of interest" description="Disordered" evidence="7">
    <location>
        <begin position="360"/>
        <end position="406"/>
    </location>
</feature>
<evidence type="ECO:0000256" key="7">
    <source>
        <dbReference type="SAM" id="MobiDB-lite"/>
    </source>
</evidence>
<feature type="compositionally biased region" description="Acidic residues" evidence="7">
    <location>
        <begin position="437"/>
        <end position="455"/>
    </location>
</feature>
<organism evidence="8">
    <name type="scientific">White sturgeon adenovirus 1</name>
    <dbReference type="NCBI Taxonomy" id="2580388"/>
    <lineage>
        <taxon>Viruses</taxon>
        <taxon>Varidnaviria</taxon>
        <taxon>Bamfordvirae</taxon>
        <taxon>Preplasmiviricota</taxon>
        <taxon>Polisuviricotina</taxon>
        <taxon>Pharingeaviricetes</taxon>
        <taxon>Rowavirales</taxon>
        <taxon>Adenoviridae</taxon>
        <taxon>Ichtadenovirus</taxon>
        <taxon>Ichtadenovirus acipenseris</taxon>
        <taxon>Sturgeon ichtadenovirus A</taxon>
    </lineage>
</organism>
<feature type="compositionally biased region" description="Pro residues" evidence="7">
    <location>
        <begin position="482"/>
        <end position="497"/>
    </location>
</feature>
<evidence type="ECO:0000256" key="2">
    <source>
        <dbReference type="ARBA" id="ARBA00022562"/>
    </source>
</evidence>
<keyword evidence="2" id="KW-1048">Host nucleus</keyword>
<dbReference type="InterPro" id="IPR003391">
    <property type="entry name" value="Adeno_preterminal"/>
</dbReference>
<evidence type="ECO:0000256" key="1">
    <source>
        <dbReference type="ARBA" id="ARBA00022553"/>
    </source>
</evidence>
<dbReference type="Pfam" id="PF02459">
    <property type="entry name" value="Adeno_terminal"/>
    <property type="match status" value="2"/>
</dbReference>
<sequence>MNLDRRYARLTNQTVDTIRFMELTRFMGTPPLIGQFVATLPGVKAASKAAVFNYQVTMLRSLAPGAPTTRTPPFNSLPPPHLLIGYAYMMNVNNNYDFSVRNYTRLGYTAMDIRNRRSLFWNCLSSAVQILDTSDFAAPINRDFGDRFTAMQEIILINRVRRDLELGRQQNMNLIGSGTGTMKCFNSLRQIFNDHRSRSLQQMLSQVNPNMHTILINQLQSTSDIEIASEISRLTVALANYIYLLASQNRVPEPTLCLPRTFNWINSFVDKMTNVSVGPSLSGAGITETQKAQHYEYLHCLLSCQAIPQAQNFENFVEMLGGMRLRSGTTINLPFRLRPRRNGRAVTGTVREPIIITDEPRRRQTVQARPFPPPNAPSNVTPFVAPAPSSHHQGSYRPMGPSSKKNAQLPRLAIAGLFEDDDGDDIAVSLPSTSYDVQEDDEGEEEDDDEGYDDYDNGHIELPVLATPRSRPVSVPDLSRPTAPPPAASSANAPPPSRQRRPPPRSEQDEVMETIYNAIQSLYQSLSDRARTSELFQFARTMYAQLNRIREEGNLTDAVFRRFTFYFFLLENVASTLYYYHSYFRENREFTDLVEMQHAQVIVQGLDGINPVFNRVFHSNDVSPFLDLFRRLLAHATTAIDMTSSLNANLDDQIVRDDILAALDVPEGSANQEDLIRSITTDESQVDEVRISYNIKFNGQVCIAQKAAILLNARNVHY</sequence>
<proteinExistence type="predicted"/>
<dbReference type="EMBL" id="MK101347">
    <property type="protein sequence ID" value="QCQ84151.1"/>
    <property type="molecule type" value="Genomic_DNA"/>
</dbReference>
<dbReference type="GO" id="GO:0006260">
    <property type="term" value="P:DNA replication"/>
    <property type="evidence" value="ECO:0007669"/>
    <property type="project" value="UniProtKB-KW"/>
</dbReference>
<keyword evidence="9" id="KW-1185">Reference proteome</keyword>
<accession>A0A4P8PIM7</accession>
<evidence type="ECO:0000256" key="6">
    <source>
        <dbReference type="ARBA" id="ARBA00023125"/>
    </source>
</evidence>
<feature type="region of interest" description="Disordered" evidence="7">
    <location>
        <begin position="418"/>
        <end position="508"/>
    </location>
</feature>
<dbReference type="RefSeq" id="YP_010790523.1">
    <property type="nucleotide sequence ID" value="NC_075448.1"/>
</dbReference>
<dbReference type="GO" id="GO:0039693">
    <property type="term" value="P:viral DNA genome replication"/>
    <property type="evidence" value="ECO:0007669"/>
    <property type="project" value="UniProtKB-KW"/>
</dbReference>
<dbReference type="GO" id="GO:0003677">
    <property type="term" value="F:DNA binding"/>
    <property type="evidence" value="ECO:0007669"/>
    <property type="project" value="UniProtKB-KW"/>
</dbReference>
<dbReference type="Proteomes" id="UP000318653">
    <property type="component" value="Segment"/>
</dbReference>
<dbReference type="GeneID" id="80527928"/>
<keyword evidence="5" id="KW-0190">Covalent protein-DNA linkage</keyword>
<evidence type="ECO:0000256" key="5">
    <source>
        <dbReference type="ARBA" id="ARBA00023124"/>
    </source>
</evidence>
<evidence type="ECO:0000256" key="4">
    <source>
        <dbReference type="ARBA" id="ARBA00023109"/>
    </source>
</evidence>
<evidence type="ECO:0000256" key="3">
    <source>
        <dbReference type="ARBA" id="ARBA00022705"/>
    </source>
</evidence>
<name>A0A4P8PIM7_9ADEN</name>
<evidence type="ECO:0000313" key="8">
    <source>
        <dbReference type="EMBL" id="QCQ84151.1"/>
    </source>
</evidence>
<keyword evidence="1" id="KW-0597">Phosphoprotein</keyword>
<reference evidence="8" key="1">
    <citation type="journal article" date="2019" name="Infect. Genet. Evol.">
        <title>Unconventional gene arrangement and content revealed by full genome analysis of the white sturgeon adenovirus, the single member of the genus Ichtadenovirus.</title>
        <authorList>
            <person name="Doszpoly A."/>
            <person name="Harrach B."/>
            <person name="LaPatra S."/>
            <person name="Benko M."/>
        </authorList>
    </citation>
    <scope>NUCLEOTIDE SEQUENCE</scope>
    <source>
        <strain evidence="8">WSAdV1/1996</strain>
    </source>
</reference>
<dbReference type="KEGG" id="vg:80527928"/>
<protein>
    <submittedName>
        <fullName evidence="8">PTP</fullName>
    </submittedName>
</protein>
<keyword evidence="4" id="KW-1194">Viral DNA replication</keyword>
<evidence type="ECO:0000313" key="9">
    <source>
        <dbReference type="Proteomes" id="UP000318653"/>
    </source>
</evidence>
<keyword evidence="6" id="KW-0238">DNA-binding</keyword>